<feature type="chain" id="PRO_5022032658" description="SnoaL-like domain-containing protein" evidence="1">
    <location>
        <begin position="24"/>
        <end position="199"/>
    </location>
</feature>
<evidence type="ECO:0000313" key="3">
    <source>
        <dbReference type="Proteomes" id="UP000316852"/>
    </source>
</evidence>
<evidence type="ECO:0000256" key="1">
    <source>
        <dbReference type="SAM" id="SignalP"/>
    </source>
</evidence>
<evidence type="ECO:0000313" key="2">
    <source>
        <dbReference type="EMBL" id="TMQ56986.1"/>
    </source>
</evidence>
<gene>
    <name evidence="2" type="ORF">E6K76_11770</name>
</gene>
<dbReference type="Proteomes" id="UP000316852">
    <property type="component" value="Unassembled WGS sequence"/>
</dbReference>
<feature type="signal peptide" evidence="1">
    <location>
        <begin position="1"/>
        <end position="23"/>
    </location>
</feature>
<sequence length="199" mass="21757">MRRATAVRATVLALALMSPQMLACGLFKPRDVRPGGGAGVVCLTPNTPDDVVSNVLANYASSVGLDCYTAMLDTAFAFHPDDADSIAAADTVYANWTRTVESNVASLLAGNATFHKTFFDSMYATTVISPGPPRTEVRYYAYHLIIHASQAAPDTLFSGRADLTIVQGSDAQWHIVNWQDRRDTSGARTWGYLRRLYRF</sequence>
<proteinExistence type="predicted"/>
<accession>A0A538T038</accession>
<dbReference type="AlphaFoldDB" id="A0A538T038"/>
<dbReference type="EMBL" id="VBOW01000071">
    <property type="protein sequence ID" value="TMQ56986.1"/>
    <property type="molecule type" value="Genomic_DNA"/>
</dbReference>
<comment type="caution">
    <text evidence="2">The sequence shown here is derived from an EMBL/GenBank/DDBJ whole genome shotgun (WGS) entry which is preliminary data.</text>
</comment>
<organism evidence="2 3">
    <name type="scientific">Eiseniibacteriota bacterium</name>
    <dbReference type="NCBI Taxonomy" id="2212470"/>
    <lineage>
        <taxon>Bacteria</taxon>
        <taxon>Candidatus Eiseniibacteriota</taxon>
    </lineage>
</organism>
<evidence type="ECO:0008006" key="4">
    <source>
        <dbReference type="Google" id="ProtNLM"/>
    </source>
</evidence>
<name>A0A538T038_UNCEI</name>
<protein>
    <recommendedName>
        <fullName evidence="4">SnoaL-like domain-containing protein</fullName>
    </recommendedName>
</protein>
<keyword evidence="1" id="KW-0732">Signal</keyword>
<reference evidence="2 3" key="1">
    <citation type="journal article" date="2019" name="Nat. Microbiol.">
        <title>Mediterranean grassland soil C-N compound turnover is dependent on rainfall and depth, and is mediated by genomically divergent microorganisms.</title>
        <authorList>
            <person name="Diamond S."/>
            <person name="Andeer P.F."/>
            <person name="Li Z."/>
            <person name="Crits-Christoph A."/>
            <person name="Burstein D."/>
            <person name="Anantharaman K."/>
            <person name="Lane K.R."/>
            <person name="Thomas B.C."/>
            <person name="Pan C."/>
            <person name="Northen T.R."/>
            <person name="Banfield J.F."/>
        </authorList>
    </citation>
    <scope>NUCLEOTIDE SEQUENCE [LARGE SCALE GENOMIC DNA]</scope>
    <source>
        <strain evidence="2">WS_6</strain>
    </source>
</reference>